<evidence type="ECO:0000256" key="4">
    <source>
        <dbReference type="ARBA" id="ARBA00022741"/>
    </source>
</evidence>
<evidence type="ECO:0000313" key="12">
    <source>
        <dbReference type="EMBL" id="PVZ98658.1"/>
    </source>
</evidence>
<comment type="subcellular location">
    <subcellularLocation>
        <location evidence="1">Cytoplasm</location>
    </subcellularLocation>
</comment>
<dbReference type="GO" id="GO:0042256">
    <property type="term" value="P:cytosolic ribosome assembly"/>
    <property type="evidence" value="ECO:0007669"/>
    <property type="project" value="TreeGrafter"/>
</dbReference>
<dbReference type="NCBIfam" id="TIGR00231">
    <property type="entry name" value="small_GTP"/>
    <property type="match status" value="1"/>
</dbReference>
<comment type="catalytic activity">
    <reaction evidence="7">
        <text>GTP + H2O = GDP + phosphate + H(+)</text>
        <dbReference type="Rhea" id="RHEA:19669"/>
        <dbReference type="ChEBI" id="CHEBI:15377"/>
        <dbReference type="ChEBI" id="CHEBI:15378"/>
        <dbReference type="ChEBI" id="CHEBI:37565"/>
        <dbReference type="ChEBI" id="CHEBI:43474"/>
        <dbReference type="ChEBI" id="CHEBI:58189"/>
    </reaction>
</comment>
<dbReference type="InterPro" id="IPR041095">
    <property type="entry name" value="EFG_II"/>
</dbReference>
<evidence type="ECO:0000256" key="10">
    <source>
        <dbReference type="SAM" id="MobiDB-lite"/>
    </source>
</evidence>
<dbReference type="SMART" id="SM00838">
    <property type="entry name" value="EFG_C"/>
    <property type="match status" value="1"/>
</dbReference>
<dbReference type="Pfam" id="PF00679">
    <property type="entry name" value="EFG_C"/>
    <property type="match status" value="1"/>
</dbReference>
<dbReference type="PANTHER" id="PTHR42908:SF3">
    <property type="entry name" value="ELONGATION FACTOR-LIKE GTPASE 1"/>
    <property type="match status" value="1"/>
</dbReference>
<dbReference type="CDD" id="cd16261">
    <property type="entry name" value="EF2_snRNP_III"/>
    <property type="match status" value="1"/>
</dbReference>
<evidence type="ECO:0000259" key="11">
    <source>
        <dbReference type="PROSITE" id="PS51722"/>
    </source>
</evidence>
<dbReference type="FunFam" id="3.40.50.300:FF:000746">
    <property type="entry name" value="Ribosome assembly protein 1"/>
    <property type="match status" value="1"/>
</dbReference>
<dbReference type="Gene3D" id="3.30.70.240">
    <property type="match status" value="1"/>
</dbReference>
<dbReference type="InterPro" id="IPR027417">
    <property type="entry name" value="P-loop_NTPase"/>
</dbReference>
<feature type="region of interest" description="Disordered" evidence="10">
    <location>
        <begin position="874"/>
        <end position="928"/>
    </location>
</feature>
<dbReference type="GO" id="GO:1990904">
    <property type="term" value="C:ribonucleoprotein complex"/>
    <property type="evidence" value="ECO:0007669"/>
    <property type="project" value="TreeGrafter"/>
</dbReference>
<dbReference type="FunFam" id="3.30.70.240:FF:000006">
    <property type="entry name" value="Elongation factor like GTPase 1"/>
    <property type="match status" value="1"/>
</dbReference>
<comment type="caution">
    <text evidence="12">The sequence shown here is derived from an EMBL/GenBank/DDBJ whole genome shotgun (WGS) entry which is preliminary data.</text>
</comment>
<evidence type="ECO:0000256" key="6">
    <source>
        <dbReference type="ARBA" id="ARBA00023134"/>
    </source>
</evidence>
<feature type="compositionally biased region" description="Low complexity" evidence="10">
    <location>
        <begin position="907"/>
        <end position="928"/>
    </location>
</feature>
<dbReference type="Pfam" id="PF00009">
    <property type="entry name" value="GTP_EFTU"/>
    <property type="match status" value="1"/>
</dbReference>
<dbReference type="CDD" id="cd01885">
    <property type="entry name" value="EF2"/>
    <property type="match status" value="1"/>
</dbReference>
<keyword evidence="5" id="KW-0378">Hydrolase</keyword>
<evidence type="ECO:0000256" key="5">
    <source>
        <dbReference type="ARBA" id="ARBA00022801"/>
    </source>
</evidence>
<evidence type="ECO:0000256" key="2">
    <source>
        <dbReference type="ARBA" id="ARBA00022490"/>
    </source>
</evidence>
<evidence type="ECO:0000256" key="9">
    <source>
        <dbReference type="ARBA" id="ARBA00081809"/>
    </source>
</evidence>
<keyword evidence="4" id="KW-0547">Nucleotide-binding</keyword>
<dbReference type="Gene3D" id="3.30.70.870">
    <property type="entry name" value="Elongation Factor G (Translational Gtpase), domain 3"/>
    <property type="match status" value="1"/>
</dbReference>
<dbReference type="InterPro" id="IPR035647">
    <property type="entry name" value="EFG_III/V"/>
</dbReference>
<sequence>MTTVPLTKLIELQKNTNDIRNVCVLAHVDHGKTTLTDSLLSTNGIISTRLAGKVRYLDSREDEQQRGITMESSGISLYFKILKNKILSPKAEENLSPKDPQTTSLDESEYLINLIDSPGHIDFGSEVSSASRISDGALVLVDAVEGVCTQTINVLRQAWLEKIKSVLVINKIDRLITELQMTASEAYTHMQQLIEQVNAVLAGFWESDRIEENENRITKKDKVLDSDQKVKGVTNKLGSLSISANDWYLEEKDDSHIYFSPEIGNVIFCSATDGWAFRINDFASFISQKMGLGTPEKLQQVLWGDYYLDPKNRKRVLTKKQLVKLYGDNNKTNSTLSNLQPLFVQLCLTSIWKVYDSIIISPDQTKIDKIIETIGAKIHPRDRKVKEPKTLLGLVMRSWMPVAQACMLAIIDQLPSPIQAQAIRVPSLLKGSKNINSGPIVEAMLKCTCDENGPSVAYISKVLAMEKSKLPENLTKPERLRLTADEMRAQGRSRIATPTISEKEPSTSETSTPGPENTPQIREDESSNSKSKEVLIGFGRLYCGILKVGDPVWMLSPRFKPKRPNANHYSQTVITSLYIFMGSELLPVQKVFPGCVFGIRSIDGETMISGTLTTQFEECPNLSSLHSQSAPIVRVAIEPANPADINKLNAGLSLLRNSDASVRVDHNSSGEYVLVTAGELHLERCLKDLRERYAKCELQVSKPQVPFRETIVYAPGQPGAYEILLGSNYGLLSVSGGLKSSISKANSPDMNTKGYSESTNSPNPSTIENGEYGSPTRQIPESGSSATRGRITVSTPNKMVSVTLTVQPMPQNLVKYLTGIKSKIPHILHITKKNPQEQIDSSSLLPEENKISTHTKEGLVGDDVGIGKEDDAKIVSPDIDENSKPISKPADIPVEPELSSDLEFGSDIDSVSSSSNSDGFSSSSSPSPFLSRVNSKLNFTGSNSPVSYSPLKLDVNKLNTEIPLSSDGRTGTNTPQQFKSTSRSRKNKNISFEKLAKRINYLIRKNKNWDKKLNEIKTENIWSFGPNYVGANILLKENKSCIDIYGNKTYLTDINYQHHNKKTEKRHELPSENVSIPDKVDQNDILENQDLSNTQIQIETEQKSKSRTSLRNDIQQAVLTGFQLATASGPLCSEPVVGLVCTIHNISVNPLSETDSNSTSLQQSTIVGQLIPTVRDAIKQAMLMWSCRLMLAMYDCDIQASSDVLGKMYGVLSKRRGQITSEDMQEGTPYFRVKASIPAVESFGFADEMRKRTSGAAQPLLVFKGYEMLDIDPFWVPSTKEELEDLGEKADRENIARVYMDTVRRRKGLSVEKKIIGSAEKQRTLKK</sequence>
<dbReference type="Gene3D" id="3.30.230.10">
    <property type="match status" value="1"/>
</dbReference>
<dbReference type="Gene3D" id="2.40.30.10">
    <property type="entry name" value="Translation factors"/>
    <property type="match status" value="1"/>
</dbReference>
<dbReference type="SUPFAM" id="SSF50447">
    <property type="entry name" value="Translation proteins"/>
    <property type="match status" value="1"/>
</dbReference>
<dbReference type="InterPro" id="IPR009000">
    <property type="entry name" value="Transl_B-barrel_sf"/>
</dbReference>
<dbReference type="PRINTS" id="PR00315">
    <property type="entry name" value="ELONGATNFCT"/>
</dbReference>
<accession>A0A2U1J0T5</accession>
<protein>
    <recommendedName>
        <fullName evidence="8">Ribosome assembly protein 1</fullName>
    </recommendedName>
    <alternativeName>
        <fullName evidence="9">Elongation factor-like 1</fullName>
    </alternativeName>
</protein>
<dbReference type="InterPro" id="IPR014721">
    <property type="entry name" value="Ribsml_uS5_D2-typ_fold_subgr"/>
</dbReference>
<keyword evidence="6" id="KW-0342">GTP-binding</keyword>
<dbReference type="GO" id="GO:0005525">
    <property type="term" value="F:GTP binding"/>
    <property type="evidence" value="ECO:0007669"/>
    <property type="project" value="UniProtKB-KW"/>
</dbReference>
<keyword evidence="13" id="KW-1185">Reference proteome</keyword>
<feature type="region of interest" description="Disordered" evidence="10">
    <location>
        <begin position="962"/>
        <end position="987"/>
    </location>
</feature>
<feature type="compositionally biased region" description="Polar residues" evidence="10">
    <location>
        <begin position="745"/>
        <end position="768"/>
    </location>
</feature>
<feature type="compositionally biased region" description="Polar residues" evidence="10">
    <location>
        <begin position="775"/>
        <end position="792"/>
    </location>
</feature>
<reference evidence="12 13" key="1">
    <citation type="journal article" date="2018" name="MBio">
        <title>Comparative Genomics Reveals the Core Gene Toolbox for the Fungus-Insect Symbiosis.</title>
        <authorList>
            <person name="Wang Y."/>
            <person name="Stata M."/>
            <person name="Wang W."/>
            <person name="Stajich J.E."/>
            <person name="White M.M."/>
            <person name="Moncalvo J.M."/>
        </authorList>
    </citation>
    <scope>NUCLEOTIDE SEQUENCE [LARGE SCALE GENOMIC DNA]</scope>
    <source>
        <strain evidence="12 13">AUS-126-30</strain>
    </source>
</reference>
<evidence type="ECO:0000256" key="1">
    <source>
        <dbReference type="ARBA" id="ARBA00004496"/>
    </source>
</evidence>
<dbReference type="Gene3D" id="3.40.50.300">
    <property type="entry name" value="P-loop containing nucleotide triphosphate hydrolases"/>
    <property type="match status" value="1"/>
</dbReference>
<dbReference type="EMBL" id="MBFU01000523">
    <property type="protein sequence ID" value="PVZ98658.1"/>
    <property type="molecule type" value="Genomic_DNA"/>
</dbReference>
<proteinExistence type="predicted"/>
<evidence type="ECO:0000256" key="8">
    <source>
        <dbReference type="ARBA" id="ARBA00068031"/>
    </source>
</evidence>
<dbReference type="SUPFAM" id="SSF54211">
    <property type="entry name" value="Ribosomal protein S5 domain 2-like"/>
    <property type="match status" value="1"/>
</dbReference>
<dbReference type="Proteomes" id="UP000245591">
    <property type="component" value="Unassembled WGS sequence"/>
</dbReference>
<feature type="region of interest" description="Disordered" evidence="10">
    <location>
        <begin position="745"/>
        <end position="792"/>
    </location>
</feature>
<organism evidence="12 13">
    <name type="scientific">Smittium angustum</name>
    <dbReference type="NCBI Taxonomy" id="133377"/>
    <lineage>
        <taxon>Eukaryota</taxon>
        <taxon>Fungi</taxon>
        <taxon>Fungi incertae sedis</taxon>
        <taxon>Zoopagomycota</taxon>
        <taxon>Kickxellomycotina</taxon>
        <taxon>Harpellomycetes</taxon>
        <taxon>Harpellales</taxon>
        <taxon>Legeriomycetaceae</taxon>
        <taxon>Smittium</taxon>
    </lineage>
</organism>
<dbReference type="InterPro" id="IPR020568">
    <property type="entry name" value="Ribosomal_Su5_D2-typ_SF"/>
</dbReference>
<evidence type="ECO:0000256" key="3">
    <source>
        <dbReference type="ARBA" id="ARBA00022517"/>
    </source>
</evidence>
<dbReference type="InterPro" id="IPR000640">
    <property type="entry name" value="EFG_V-like"/>
</dbReference>
<dbReference type="CDD" id="cd04096">
    <property type="entry name" value="eEF2_snRNP_like_C"/>
    <property type="match status" value="1"/>
</dbReference>
<dbReference type="PANTHER" id="PTHR42908">
    <property type="entry name" value="TRANSLATION ELONGATION FACTOR-RELATED"/>
    <property type="match status" value="1"/>
</dbReference>
<dbReference type="PROSITE" id="PS51722">
    <property type="entry name" value="G_TR_2"/>
    <property type="match status" value="1"/>
</dbReference>
<name>A0A2U1J0T5_SMIAN</name>
<gene>
    <name evidence="12" type="ORF">BB558_005334</name>
</gene>
<dbReference type="InterPro" id="IPR000795">
    <property type="entry name" value="T_Tr_GTP-bd_dom"/>
</dbReference>
<dbReference type="FunFam" id="3.30.70.870:FF:000002">
    <property type="entry name" value="Translation elongation factor 2"/>
    <property type="match status" value="1"/>
</dbReference>
<evidence type="ECO:0000313" key="13">
    <source>
        <dbReference type="Proteomes" id="UP000245591"/>
    </source>
</evidence>
<evidence type="ECO:0000256" key="7">
    <source>
        <dbReference type="ARBA" id="ARBA00048548"/>
    </source>
</evidence>
<keyword evidence="3" id="KW-0690">Ribosome biogenesis</keyword>
<dbReference type="InterPro" id="IPR005225">
    <property type="entry name" value="Small_GTP-bd"/>
</dbReference>
<feature type="compositionally biased region" description="Low complexity" evidence="10">
    <location>
        <begin position="507"/>
        <end position="519"/>
    </location>
</feature>
<feature type="domain" description="Tr-type G" evidence="11">
    <location>
        <begin position="17"/>
        <end position="296"/>
    </location>
</feature>
<dbReference type="GO" id="GO:0043022">
    <property type="term" value="F:ribosome binding"/>
    <property type="evidence" value="ECO:0007669"/>
    <property type="project" value="TreeGrafter"/>
</dbReference>
<dbReference type="GO" id="GO:0003924">
    <property type="term" value="F:GTPase activity"/>
    <property type="evidence" value="ECO:0007669"/>
    <property type="project" value="InterPro"/>
</dbReference>
<dbReference type="SUPFAM" id="SSF52540">
    <property type="entry name" value="P-loop containing nucleoside triphosphate hydrolases"/>
    <property type="match status" value="1"/>
</dbReference>
<dbReference type="GO" id="GO:0005829">
    <property type="term" value="C:cytosol"/>
    <property type="evidence" value="ECO:0007669"/>
    <property type="project" value="TreeGrafter"/>
</dbReference>
<dbReference type="Pfam" id="PF14492">
    <property type="entry name" value="EFG_III"/>
    <property type="match status" value="1"/>
</dbReference>
<feature type="compositionally biased region" description="Polar residues" evidence="10">
    <location>
        <begin position="962"/>
        <end position="981"/>
    </location>
</feature>
<keyword evidence="2" id="KW-0963">Cytoplasm</keyword>
<feature type="region of interest" description="Disordered" evidence="10">
    <location>
        <begin position="486"/>
        <end position="529"/>
    </location>
</feature>
<dbReference type="SUPFAM" id="SSF54980">
    <property type="entry name" value="EF-G C-terminal domain-like"/>
    <property type="match status" value="2"/>
</dbReference>